<comment type="catalytic activity">
    <reaction evidence="3">
        <text>prephenate + S-adenosyl-L-methionine = carboxy-S-adenosyl-L-methionine + 3-phenylpyruvate + H2O</text>
        <dbReference type="Rhea" id="RHEA:51692"/>
        <dbReference type="ChEBI" id="CHEBI:15377"/>
        <dbReference type="ChEBI" id="CHEBI:18005"/>
        <dbReference type="ChEBI" id="CHEBI:29934"/>
        <dbReference type="ChEBI" id="CHEBI:59789"/>
        <dbReference type="ChEBI" id="CHEBI:134278"/>
    </reaction>
</comment>
<proteinExistence type="inferred from homology"/>
<dbReference type="Pfam" id="PF13649">
    <property type="entry name" value="Methyltransf_25"/>
    <property type="match status" value="1"/>
</dbReference>
<evidence type="ECO:0000256" key="2">
    <source>
        <dbReference type="ARBA" id="ARBA00022691"/>
    </source>
</evidence>
<keyword evidence="1 3" id="KW-0808">Transferase</keyword>
<dbReference type="PANTHER" id="PTHR43861">
    <property type="entry name" value="TRANS-ACONITATE 2-METHYLTRANSFERASE-RELATED"/>
    <property type="match status" value="1"/>
</dbReference>
<feature type="binding site" evidence="3 4">
    <location>
        <position position="134"/>
    </location>
    <ligand>
        <name>S-adenosyl-L-methionine</name>
        <dbReference type="ChEBI" id="CHEBI:59789"/>
    </ligand>
</feature>
<comment type="function">
    <text evidence="3">Catalyzes the conversion of S-adenosyl-L-methionine (SAM) to carboxy-S-adenosyl-L-methionine (Cx-SAM).</text>
</comment>
<comment type="similarity">
    <text evidence="3">Belongs to the class I-like SAM-binding methyltransferase superfamily. Cx-SAM synthase family.</text>
</comment>
<dbReference type="GO" id="GO:1904047">
    <property type="term" value="F:S-adenosyl-L-methionine binding"/>
    <property type="evidence" value="ECO:0007669"/>
    <property type="project" value="UniProtKB-UniRule"/>
</dbReference>
<dbReference type="PIRSF" id="PIRSF006325">
    <property type="entry name" value="MeTrfase_bac"/>
    <property type="match status" value="1"/>
</dbReference>
<dbReference type="HAMAP" id="MF_01589">
    <property type="entry name" value="Cx_SAM_synthase"/>
    <property type="match status" value="1"/>
</dbReference>
<dbReference type="GO" id="GO:0032259">
    <property type="term" value="P:methylation"/>
    <property type="evidence" value="ECO:0007669"/>
    <property type="project" value="UniProtKB-KW"/>
</dbReference>
<evidence type="ECO:0000259" key="5">
    <source>
        <dbReference type="Pfam" id="PF13649"/>
    </source>
</evidence>
<evidence type="ECO:0000256" key="4">
    <source>
        <dbReference type="PIRSR" id="PIRSR006325-1"/>
    </source>
</evidence>
<evidence type="ECO:0000313" key="7">
    <source>
        <dbReference type="Proteomes" id="UP000195442"/>
    </source>
</evidence>
<dbReference type="InterPro" id="IPR041698">
    <property type="entry name" value="Methyltransf_25"/>
</dbReference>
<name>A0A1R4HHX3_9GAMM</name>
<dbReference type="AlphaFoldDB" id="A0A1R4HHX3"/>
<dbReference type="GO" id="GO:0016743">
    <property type="term" value="F:carboxyl- or carbamoyltransferase activity"/>
    <property type="evidence" value="ECO:0007669"/>
    <property type="project" value="UniProtKB-UniRule"/>
</dbReference>
<feature type="binding site" evidence="3 4">
    <location>
        <begin position="64"/>
        <end position="66"/>
    </location>
    <ligand>
        <name>S-adenosyl-L-methionine</name>
        <dbReference type="ChEBI" id="CHEBI:59789"/>
    </ligand>
</feature>
<dbReference type="Gene3D" id="3.40.50.150">
    <property type="entry name" value="Vaccinia Virus protein VP39"/>
    <property type="match status" value="1"/>
</dbReference>
<sequence>MTDQDKIFQQTGRTEDFAFNERVAHVFDDMVSRSVPFYNEIQCIQSDLIVDFLPENSAVVCDFGCSTGTTLEHIAQHPRCPSDIALIGYDNSEAMLDKARIKLENLITAKKASLRFADLGRLQDLPECNVAILNWTLQFVRPIDREQVLKTIFNALKPGGILLLSEKILSSDPVLNRLYIEHYLQYKIEHGGYSDTENQRKREALENILIPYRLDENYALLERAGFGRIDTYFKWFNFASMIAVKI</sequence>
<keyword evidence="2 3" id="KW-0949">S-adenosyl-L-methionine</keyword>
<dbReference type="InterPro" id="IPR029063">
    <property type="entry name" value="SAM-dependent_MTases_sf"/>
</dbReference>
<dbReference type="OrthoDB" id="9779941at2"/>
<evidence type="ECO:0000256" key="1">
    <source>
        <dbReference type="ARBA" id="ARBA00022679"/>
    </source>
</evidence>
<evidence type="ECO:0000256" key="3">
    <source>
        <dbReference type="HAMAP-Rule" id="MF_01589"/>
    </source>
</evidence>
<dbReference type="GO" id="GO:0008168">
    <property type="term" value="F:methyltransferase activity"/>
    <property type="evidence" value="ECO:0007669"/>
    <property type="project" value="UniProtKB-KW"/>
</dbReference>
<keyword evidence="6" id="KW-0489">Methyltransferase</keyword>
<protein>
    <recommendedName>
        <fullName evidence="3">Carboxy-S-adenosyl-L-methionine synthase</fullName>
        <shortName evidence="3">Cx-SAM synthase</shortName>
        <ecNumber evidence="3">2.1.3.-</ecNumber>
    </recommendedName>
</protein>
<dbReference type="EMBL" id="FUKJ01000440">
    <property type="protein sequence ID" value="SJM95799.1"/>
    <property type="molecule type" value="Genomic_DNA"/>
</dbReference>
<feature type="domain" description="Methyltransferase" evidence="5">
    <location>
        <begin position="60"/>
        <end position="160"/>
    </location>
</feature>
<evidence type="ECO:0000313" key="6">
    <source>
        <dbReference type="EMBL" id="SJM95799.1"/>
    </source>
</evidence>
<dbReference type="GO" id="GO:0002098">
    <property type="term" value="P:tRNA wobble uridine modification"/>
    <property type="evidence" value="ECO:0007669"/>
    <property type="project" value="InterPro"/>
</dbReference>
<reference evidence="7" key="1">
    <citation type="submission" date="2017-02" db="EMBL/GenBank/DDBJ databases">
        <authorList>
            <person name="Daims H."/>
        </authorList>
    </citation>
    <scope>NUCLEOTIDE SEQUENCE [LARGE SCALE GENOMIC DNA]</scope>
</reference>
<organism evidence="6 7">
    <name type="scientific">Crenothrix polyspora</name>
    <dbReference type="NCBI Taxonomy" id="360316"/>
    <lineage>
        <taxon>Bacteria</taxon>
        <taxon>Pseudomonadati</taxon>
        <taxon>Pseudomonadota</taxon>
        <taxon>Gammaproteobacteria</taxon>
        <taxon>Methylococcales</taxon>
        <taxon>Crenotrichaceae</taxon>
        <taxon>Crenothrix</taxon>
    </lineage>
</organism>
<dbReference type="CDD" id="cd02440">
    <property type="entry name" value="AdoMet_MTases"/>
    <property type="match status" value="1"/>
</dbReference>
<comment type="subunit">
    <text evidence="3">Homodimer.</text>
</comment>
<dbReference type="InterPro" id="IPR005271">
    <property type="entry name" value="CmoA"/>
</dbReference>
<accession>A0A1R4HHX3</accession>
<feature type="binding site" evidence="3 4">
    <location>
        <begin position="90"/>
        <end position="91"/>
    </location>
    <ligand>
        <name>S-adenosyl-L-methionine</name>
        <dbReference type="ChEBI" id="CHEBI:59789"/>
    </ligand>
</feature>
<dbReference type="PANTHER" id="PTHR43861:SF2">
    <property type="entry name" value="CARBOXY-S-ADENOSYL-L-METHIONINE SYNTHASE"/>
    <property type="match status" value="1"/>
</dbReference>
<dbReference type="RefSeq" id="WP_087148389.1">
    <property type="nucleotide sequence ID" value="NZ_FUKJ01000440.1"/>
</dbReference>
<feature type="binding site" evidence="3">
    <location>
        <begin position="118"/>
        <end position="119"/>
    </location>
    <ligand>
        <name>S-adenosyl-L-methionine</name>
        <dbReference type="ChEBI" id="CHEBI:59789"/>
    </ligand>
</feature>
<dbReference type="NCBIfam" id="TIGR00740">
    <property type="entry name" value="carboxy-S-adenosyl-L-methionine synthase CmoA"/>
    <property type="match status" value="1"/>
</dbReference>
<feature type="binding site" evidence="3">
    <location>
        <position position="202"/>
    </location>
    <ligand>
        <name>S-adenosyl-L-methionine</name>
        <dbReference type="ChEBI" id="CHEBI:59789"/>
    </ligand>
</feature>
<dbReference type="EC" id="2.1.3.-" evidence="3"/>
<dbReference type="SUPFAM" id="SSF53335">
    <property type="entry name" value="S-adenosyl-L-methionine-dependent methyltransferases"/>
    <property type="match status" value="1"/>
</dbReference>
<gene>
    <name evidence="3 6" type="primary">cmoA</name>
    <name evidence="6" type="ORF">CRENPOLYSF2_740002</name>
</gene>
<dbReference type="Proteomes" id="UP000195442">
    <property type="component" value="Unassembled WGS sequence"/>
</dbReference>
<keyword evidence="7" id="KW-1185">Reference proteome</keyword>
<feature type="binding site" evidence="3 4">
    <location>
        <position position="38"/>
    </location>
    <ligand>
        <name>S-adenosyl-L-methionine</name>
        <dbReference type="ChEBI" id="CHEBI:59789"/>
    </ligand>
</feature>